<dbReference type="Proteomes" id="UP000444185">
    <property type="component" value="Unassembled WGS sequence"/>
</dbReference>
<keyword evidence="2" id="KW-1185">Reference proteome</keyword>
<dbReference type="SUPFAM" id="SSF48576">
    <property type="entry name" value="Terpenoid synthases"/>
    <property type="match status" value="1"/>
</dbReference>
<dbReference type="InterPro" id="IPR008949">
    <property type="entry name" value="Isoprenoid_synthase_dom_sf"/>
</dbReference>
<name>A0A844XXY8_9SPHN</name>
<dbReference type="RefSeq" id="WP_160607079.1">
    <property type="nucleotide sequence ID" value="NZ_WTYF01000004.1"/>
</dbReference>
<protein>
    <recommendedName>
        <fullName evidence="3">Phytoene synthase</fullName>
    </recommendedName>
</protein>
<dbReference type="EMBL" id="WTYF01000004">
    <property type="protein sequence ID" value="MXO50484.1"/>
    <property type="molecule type" value="Genomic_DNA"/>
</dbReference>
<organism evidence="1 2">
    <name type="scientific">Qipengyuania gaetbuli</name>
    <dbReference type="NCBI Taxonomy" id="266952"/>
    <lineage>
        <taxon>Bacteria</taxon>
        <taxon>Pseudomonadati</taxon>
        <taxon>Pseudomonadota</taxon>
        <taxon>Alphaproteobacteria</taxon>
        <taxon>Sphingomonadales</taxon>
        <taxon>Erythrobacteraceae</taxon>
        <taxon>Qipengyuania</taxon>
    </lineage>
</organism>
<evidence type="ECO:0008006" key="3">
    <source>
        <dbReference type="Google" id="ProtNLM"/>
    </source>
</evidence>
<dbReference type="AlphaFoldDB" id="A0A844XXY8"/>
<evidence type="ECO:0000313" key="1">
    <source>
        <dbReference type="EMBL" id="MXO50484.1"/>
    </source>
</evidence>
<comment type="caution">
    <text evidence="1">The sequence shown here is derived from an EMBL/GenBank/DDBJ whole genome shotgun (WGS) entry which is preliminary data.</text>
</comment>
<sequence>MDGKELLNDNHLRPEYRIALAYAHPDDRLAYHAMFELDRRLAEIVAGSSEPMIGQLRLAWWRDVLGRQPEDRPSGEPLVAALNTAWGAHSDGLETLVDAWEGILLAERLERNAAMQFVEGRGASWTALASGPLAKESSAGISSAAQAWFLADLLSHLSDAEEREVVAGLANGMKLRSKRLPRRLRPFAILAALGSRALAAGGISPMEGRGAPLLALRIGIFGR</sequence>
<accession>A0A844XXY8</accession>
<evidence type="ECO:0000313" key="2">
    <source>
        <dbReference type="Proteomes" id="UP000444185"/>
    </source>
</evidence>
<dbReference type="InterPro" id="IPR002060">
    <property type="entry name" value="Squ/phyt_synthse"/>
</dbReference>
<dbReference type="Pfam" id="PF00494">
    <property type="entry name" value="SQS_PSY"/>
    <property type="match status" value="1"/>
</dbReference>
<gene>
    <name evidence="1" type="ORF">GRI42_04095</name>
</gene>
<dbReference type="OrthoDB" id="9814909at2"/>
<reference evidence="1 2" key="1">
    <citation type="submission" date="2019-12" db="EMBL/GenBank/DDBJ databases">
        <title>Genomic-based taxomic classification of the family Erythrobacteraceae.</title>
        <authorList>
            <person name="Xu L."/>
        </authorList>
    </citation>
    <scope>NUCLEOTIDE SEQUENCE [LARGE SCALE GENOMIC DNA]</scope>
    <source>
        <strain evidence="1 2">DSM 16225</strain>
    </source>
</reference>
<proteinExistence type="predicted"/>